<organism evidence="2 3">
    <name type="scientific">Denitromonas halophila</name>
    <dbReference type="NCBI Taxonomy" id="1629404"/>
    <lineage>
        <taxon>Bacteria</taxon>
        <taxon>Pseudomonadati</taxon>
        <taxon>Pseudomonadota</taxon>
        <taxon>Betaproteobacteria</taxon>
        <taxon>Rhodocyclales</taxon>
        <taxon>Zoogloeaceae</taxon>
        <taxon>Denitromonas</taxon>
    </lineage>
</organism>
<evidence type="ECO:0008006" key="4">
    <source>
        <dbReference type="Google" id="ProtNLM"/>
    </source>
</evidence>
<evidence type="ECO:0000313" key="3">
    <source>
        <dbReference type="Proteomes" id="UP000318349"/>
    </source>
</evidence>
<proteinExistence type="predicted"/>
<dbReference type="EMBL" id="VMNI01000006">
    <property type="protein sequence ID" value="TVO78171.1"/>
    <property type="molecule type" value="Genomic_DNA"/>
</dbReference>
<sequence>MAGISIPLLMAGAVAVLAGGVLWRKRTAGARGQFLASYDFSRLLDKRLAERRPELTPTQRKAVFHGLRDWFEINHRAGRRKLAMPSQAVDDAWHEFILFTRNYQDFCRKGLGRFLHHVPAEAMTRPTQAQDGLKRSWRHACAHEGIDPKSPTRLPRLFAIDATLGLSDGFNYQLDCLKAGAAGSGAYCAGHIGCGGGCSGCSSDSGGSDGGCGGGCGGD</sequence>
<keyword evidence="1" id="KW-1133">Transmembrane helix</keyword>
<evidence type="ECO:0000256" key="1">
    <source>
        <dbReference type="SAM" id="Phobius"/>
    </source>
</evidence>
<accession>A0A558EQ33</accession>
<reference evidence="2 3" key="1">
    <citation type="submission" date="2019-07" db="EMBL/GenBank/DDBJ databases">
        <title>The pathways for chlorine oxyanion respiration interact through the shared metabolite chlorate.</title>
        <authorList>
            <person name="Barnum T.P."/>
            <person name="Cheng Y."/>
            <person name="Hill K.A."/>
            <person name="Lucas L.N."/>
            <person name="Carlson H.K."/>
            <person name="Coates J.D."/>
        </authorList>
    </citation>
    <scope>NUCLEOTIDE SEQUENCE [LARGE SCALE GENOMIC DNA]</scope>
    <source>
        <strain evidence="2 3">SFB-1</strain>
    </source>
</reference>
<feature type="transmembrane region" description="Helical" evidence="1">
    <location>
        <begin position="6"/>
        <end position="23"/>
    </location>
</feature>
<comment type="caution">
    <text evidence="2">The sequence shown here is derived from an EMBL/GenBank/DDBJ whole genome shotgun (WGS) entry which is preliminary data.</text>
</comment>
<dbReference type="Proteomes" id="UP000318349">
    <property type="component" value="Unassembled WGS sequence"/>
</dbReference>
<dbReference type="AlphaFoldDB" id="A0A558EQ33"/>
<evidence type="ECO:0000313" key="2">
    <source>
        <dbReference type="EMBL" id="TVO78171.1"/>
    </source>
</evidence>
<name>A0A558EQ33_9RHOO</name>
<keyword evidence="1" id="KW-0812">Transmembrane</keyword>
<gene>
    <name evidence="2" type="ORF">FHP89_06745</name>
</gene>
<keyword evidence="1" id="KW-0472">Membrane</keyword>
<protein>
    <recommendedName>
        <fullName evidence="4">Glycine-rich domain-containing protein-like</fullName>
    </recommendedName>
</protein>